<comment type="caution">
    <text evidence="2">The sequence shown here is derived from an EMBL/GenBank/DDBJ whole genome shotgun (WGS) entry which is preliminary data.</text>
</comment>
<evidence type="ECO:0000313" key="2">
    <source>
        <dbReference type="EMBL" id="MFD1425595.1"/>
    </source>
</evidence>
<keyword evidence="1" id="KW-0812">Transmembrane</keyword>
<dbReference type="Pfam" id="PF05975">
    <property type="entry name" value="EcsB"/>
    <property type="match status" value="1"/>
</dbReference>
<protein>
    <submittedName>
        <fullName evidence="2">ABC transporter permease</fullName>
    </submittedName>
</protein>
<proteinExistence type="predicted"/>
<dbReference type="RefSeq" id="WP_380162468.1">
    <property type="nucleotide sequence ID" value="NZ_JBHTNU010000001.1"/>
</dbReference>
<feature type="transmembrane region" description="Helical" evidence="1">
    <location>
        <begin position="168"/>
        <end position="188"/>
    </location>
</feature>
<feature type="transmembrane region" description="Helical" evidence="1">
    <location>
        <begin position="314"/>
        <end position="332"/>
    </location>
</feature>
<feature type="transmembrane region" description="Helical" evidence="1">
    <location>
        <begin position="102"/>
        <end position="125"/>
    </location>
</feature>
<organism evidence="2 3">
    <name type="scientific">Kroppenstedtia sanguinis</name>
    <dbReference type="NCBI Taxonomy" id="1380684"/>
    <lineage>
        <taxon>Bacteria</taxon>
        <taxon>Bacillati</taxon>
        <taxon>Bacillota</taxon>
        <taxon>Bacilli</taxon>
        <taxon>Bacillales</taxon>
        <taxon>Thermoactinomycetaceae</taxon>
        <taxon>Kroppenstedtia</taxon>
    </lineage>
</organism>
<keyword evidence="1" id="KW-1133">Transmembrane helix</keyword>
<evidence type="ECO:0000256" key="1">
    <source>
        <dbReference type="SAM" id="Phobius"/>
    </source>
</evidence>
<reference evidence="3" key="1">
    <citation type="journal article" date="2019" name="Int. J. Syst. Evol. Microbiol.">
        <title>The Global Catalogue of Microorganisms (GCM) 10K type strain sequencing project: providing services to taxonomists for standard genome sequencing and annotation.</title>
        <authorList>
            <consortium name="The Broad Institute Genomics Platform"/>
            <consortium name="The Broad Institute Genome Sequencing Center for Infectious Disease"/>
            <person name="Wu L."/>
            <person name="Ma J."/>
        </authorList>
    </citation>
    <scope>NUCLEOTIDE SEQUENCE [LARGE SCALE GENOMIC DNA]</scope>
    <source>
        <strain evidence="3">S1</strain>
    </source>
</reference>
<dbReference type="EMBL" id="JBHTNU010000001">
    <property type="protein sequence ID" value="MFD1425595.1"/>
    <property type="molecule type" value="Genomic_DNA"/>
</dbReference>
<evidence type="ECO:0000313" key="3">
    <source>
        <dbReference type="Proteomes" id="UP001597282"/>
    </source>
</evidence>
<keyword evidence="1" id="KW-0472">Membrane</keyword>
<feature type="transmembrane region" description="Helical" evidence="1">
    <location>
        <begin position="21"/>
        <end position="44"/>
    </location>
</feature>
<sequence>MTPWDLFKGRLFEEWRFQYRVWRTVLDWTVILYLGIPALVFLWIQYRSGWEADSWIGDVPSWGWIAISYLFLWSGKIRLGLREGDLLFLRQQRKWMQTLMGLGLVYSFLFHMLATGGFLLLSGPLLIGHWNLSREEVGIWGVFLLLVRWDLSLFRCMWASVVPAWKRWMGYTFFGVGLFPIWAALVPWSLSSPTVTKFGWILAAVVAWFLLRCRLTAEGLFLDDVAREQEYRLRFVAWFLQGGGVLPRRKDFQPRRPWLLRRSQPLFRQRTCAAILAESVLKPLLRLGKHLRVYLQMAGLLLVGVLWVPGPMKAVVSLLSWFLFYFWGRSCWREFTSSTGVSLFPWEKGTIREAFRIYTFWVTLPGFSLISLGTGWMWWGWAGLVVGAVAGPLSCCLGAEIGGRWAHHPFLEKNRWREGDFSK</sequence>
<feature type="transmembrane region" description="Helical" evidence="1">
    <location>
        <begin position="378"/>
        <end position="399"/>
    </location>
</feature>
<feature type="transmembrane region" description="Helical" evidence="1">
    <location>
        <begin position="353"/>
        <end position="372"/>
    </location>
</feature>
<accession>A0ABW4C7F4</accession>
<gene>
    <name evidence="2" type="ORF">ACFQ4Y_01430</name>
</gene>
<feature type="transmembrane region" description="Helical" evidence="1">
    <location>
        <begin position="64"/>
        <end position="81"/>
    </location>
</feature>
<keyword evidence="3" id="KW-1185">Reference proteome</keyword>
<dbReference type="InterPro" id="IPR010288">
    <property type="entry name" value="EcsB_ABC"/>
</dbReference>
<dbReference type="Proteomes" id="UP001597282">
    <property type="component" value="Unassembled WGS sequence"/>
</dbReference>
<feature type="transmembrane region" description="Helical" evidence="1">
    <location>
        <begin position="137"/>
        <end position="156"/>
    </location>
</feature>
<name>A0ABW4C7F4_9BACL</name>